<protein>
    <submittedName>
        <fullName evidence="1">Uncharacterized protein</fullName>
    </submittedName>
</protein>
<dbReference type="Proteomes" id="UP000179047">
    <property type="component" value="Unassembled WGS sequence"/>
</dbReference>
<dbReference type="STRING" id="1802701.A3A33_02535"/>
<accession>A0A1F8GU98</accession>
<evidence type="ECO:0000313" key="2">
    <source>
        <dbReference type="Proteomes" id="UP000179047"/>
    </source>
</evidence>
<reference evidence="1 2" key="1">
    <citation type="journal article" date="2016" name="Nat. Commun.">
        <title>Thousands of microbial genomes shed light on interconnected biogeochemical processes in an aquifer system.</title>
        <authorList>
            <person name="Anantharaman K."/>
            <person name="Brown C.T."/>
            <person name="Hug L.A."/>
            <person name="Sharon I."/>
            <person name="Castelle C.J."/>
            <person name="Probst A.J."/>
            <person name="Thomas B.C."/>
            <person name="Singh A."/>
            <person name="Wilkins M.J."/>
            <person name="Karaoz U."/>
            <person name="Brodie E.L."/>
            <person name="Williams K.H."/>
            <person name="Hubbard S.S."/>
            <person name="Banfield J.F."/>
        </authorList>
    </citation>
    <scope>NUCLEOTIDE SEQUENCE [LARGE SCALE GENOMIC DNA]</scope>
</reference>
<organism evidence="1 2">
    <name type="scientific">Candidatus Yanofskybacteria bacterium RIFCSPLOWO2_01_FULL_49_25</name>
    <dbReference type="NCBI Taxonomy" id="1802701"/>
    <lineage>
        <taxon>Bacteria</taxon>
        <taxon>Candidatus Yanofskyibacteriota</taxon>
    </lineage>
</organism>
<name>A0A1F8GU98_9BACT</name>
<proteinExistence type="predicted"/>
<evidence type="ECO:0000313" key="1">
    <source>
        <dbReference type="EMBL" id="OGN28208.1"/>
    </source>
</evidence>
<dbReference type="AlphaFoldDB" id="A0A1F8GU98"/>
<comment type="caution">
    <text evidence="1">The sequence shown here is derived from an EMBL/GenBank/DDBJ whole genome shotgun (WGS) entry which is preliminary data.</text>
</comment>
<dbReference type="EMBL" id="MGKP01000023">
    <property type="protein sequence ID" value="OGN28208.1"/>
    <property type="molecule type" value="Genomic_DNA"/>
</dbReference>
<gene>
    <name evidence="1" type="ORF">A3A33_02535</name>
</gene>
<sequence>MTSDSRQCQNCKQDFVIEPDDFAFYEKISVPPPTFCWQCRFQRRCAYRNERSLKKQKSAKSGEDIFTLYPPQAGLTLYAQEEWYADDWDQMATGRDYDFSRPFFDQVFELFKQAPIFCRNVVQVANSDYCANASYLKNCYLLFQVSGAEDSAYGNAVDYSKNCYDNSHLMKCERCYQGFWLTNCYQTFFSSQCIDSHGLWFSKNCRGCSNCVGCANLTGKQYCIFNEQYTKGEYEKMVAEMRLNTHSGLQKLQQQAREFWLKFPNKFMQGIKNENVTGEYVTNSKNVQYGYLVREGKDLKYCQYQQIPKNEDCYDITIWGENNQLCYENMGAGMASGLKFSVECYENIRDVEYSLSCVSCQDCFGCVGLRKKQYCILNKQYSKEDYEALRAKIIAHMNDMPYTDKGGRVYRYGEFFPIEKSPYGYNSDMMNDHFPTEKEQAIEQGYSWTDADSKEYETTMDASALPDAIEDTTDDISRELIACIQCKRAYRITANELGFLRIEKIPLPRTCLNCRHKYRIAQRNKTLLYRRSCMCSQAHPHHSGQCPNEFETAYAPDRPEIVYCEQCYQSEVV</sequence>